<dbReference type="AlphaFoldDB" id="A0A9J7BXC2"/>
<dbReference type="Proteomes" id="UP001059380">
    <property type="component" value="Chromosome"/>
</dbReference>
<dbReference type="KEGG" id="orp:MOP44_06635"/>
<reference evidence="1" key="1">
    <citation type="submission" date="2021-04" db="EMBL/GenBank/DDBJ databases">
        <title>Phylogenetic analysis of Acidobacteriaceae.</title>
        <authorList>
            <person name="Qiu L."/>
            <person name="Zhang Q."/>
        </authorList>
    </citation>
    <scope>NUCLEOTIDE SEQUENCE</scope>
    <source>
        <strain evidence="1">DSM 25168</strain>
    </source>
</reference>
<name>A0A9J7BXC2_9BACT</name>
<dbReference type="EMBL" id="CP093313">
    <property type="protein sequence ID" value="UWZ85614.1"/>
    <property type="molecule type" value="Genomic_DNA"/>
</dbReference>
<dbReference type="RefSeq" id="WP_260795189.1">
    <property type="nucleotide sequence ID" value="NZ_CP093313.1"/>
</dbReference>
<gene>
    <name evidence="1" type="ORF">MOP44_06635</name>
</gene>
<proteinExistence type="predicted"/>
<keyword evidence="2" id="KW-1185">Reference proteome</keyword>
<evidence type="ECO:0000313" key="1">
    <source>
        <dbReference type="EMBL" id="UWZ85614.1"/>
    </source>
</evidence>
<accession>A0A9J7BXC2</accession>
<organism evidence="1 2">
    <name type="scientific">Occallatibacter riparius</name>
    <dbReference type="NCBI Taxonomy" id="1002689"/>
    <lineage>
        <taxon>Bacteria</taxon>
        <taxon>Pseudomonadati</taxon>
        <taxon>Acidobacteriota</taxon>
        <taxon>Terriglobia</taxon>
        <taxon>Terriglobales</taxon>
        <taxon>Acidobacteriaceae</taxon>
        <taxon>Occallatibacter</taxon>
    </lineage>
</organism>
<protein>
    <submittedName>
        <fullName evidence="1">Uncharacterized protein</fullName>
    </submittedName>
</protein>
<evidence type="ECO:0000313" key="2">
    <source>
        <dbReference type="Proteomes" id="UP001059380"/>
    </source>
</evidence>
<sequence>MLKFYEFNDSLLESIEQDAERVSIKLRAVRVETERSAQELPPILYRQEIRLVLDGAALTVDSPNLPSWLMEGTFTADTIDADCSDCPDENTLPVSLRSAQGVELVLAGLHEGSGDFVTIRVKAKSLALEQLAEPEAMQHTRASV</sequence>